<proteinExistence type="predicted"/>
<dbReference type="CDD" id="cd11336">
    <property type="entry name" value="AmyAc_MTSase"/>
    <property type="match status" value="1"/>
</dbReference>
<dbReference type="GO" id="GO:0047470">
    <property type="term" value="F:(1,4)-alpha-D-glucan 1-alpha-D-glucosylmutase activity"/>
    <property type="evidence" value="ECO:0007669"/>
    <property type="project" value="TreeGrafter"/>
</dbReference>
<dbReference type="InterPro" id="IPR013797">
    <property type="entry name" value="Maltooligo_trehalose_synth_4"/>
</dbReference>
<protein>
    <submittedName>
        <fullName evidence="2">Malto-oligosyltrehalose synthase</fullName>
    </submittedName>
</protein>
<dbReference type="InterPro" id="IPR012767">
    <property type="entry name" value="Trehalose_TreY"/>
</dbReference>
<dbReference type="NCBIfam" id="TIGR02401">
    <property type="entry name" value="trehalose_TreY"/>
    <property type="match status" value="1"/>
</dbReference>
<evidence type="ECO:0000313" key="2">
    <source>
        <dbReference type="EMBL" id="PDW01424.1"/>
    </source>
</evidence>
<comment type="caution">
    <text evidence="2">The sequence shown here is derived from an EMBL/GenBank/DDBJ whole genome shotgun (WGS) entry which is preliminary data.</text>
</comment>
<sequence>MTTPLEQLFSRLPRRAPQATYRLQLNADFPLDAAAEVSAYIAELGASDAYASPILTARVGSPHGYDITDHSQISPDIGGEEAFDRWSAALRQHGLGLILDVVPNHMGIGDLRNNWWLDLLENGPSSIYAHYFDVEWDPVPSQLHNKVLLPVLGNQYGDVLEAGELQLNYNDGAFFLTYWENTFPVNPRSYRMILEYRLEALLEQLGADDLDVAELQSIITALSYLPPRTETAPDKIQERNREKEVIKRRINNLYQQSEPFRQAIAETLAYFNGTPGDMRSFDALDALLGEQPYRLAFWRVAAEEINYRRFFDINELAAIRVELPDVLQATHQLVFRLIASGQANGLRIDHPDGLWNPPSYFRQLQENFLAYWAAANLPGNEEAVPDSLAPEVSTWIEQELAEPAPAGPLLRWPLYVIAEKILTDGETLPEDWAVEGTTGYDFLNELNNIFVDQRNRKALDRLYSDVAGPRPNFANLVNSKKKEIMLVSLASEINTLSHMLDRLTESNRRFRDFTLNSLTFAIREVIASLPVYRTYISGPGTVTPWDERYVEAAIRDAQRRNPRTAGLIFNFLRDTLLLRNLESFDEEARDEVVRFVMKFQQISGPVMAKGVEDTTFYVYNRLISLNEVGGHPEHFGGSVAELHRHASTRARRWPHSMLSSSTHDTKRSEDVRARINVLSEIPAEWRQMVNRWSRLNARKRSEVDGQLMPSRNDEYLLYQTLVGAWPDQWEEDAGRRDAEKREAAATESKPYLTAPSLPQFKERIVRYMEKATREAKVYTSWVNPNAAYDEAVRKFVEGILEPRRSTRFLDSLNTFAGRVAYFGRFNSLAQTLVKITAPGVPDIYQGTELWDLSLVDPDNRRPVDFSLRREVLADLKQRMAAGEQAALANELLAQAHDGRIKLYMLHSTLMLRRENPELFAGADYLPLNAIGEQAEHVVAYARRSAAGEVLIVVPRLSLTLARGEVTPPTGDLWEDTWLALPDAPIGAAYRERFTGHELHVGEHEGTPGLWMSDVLAHFPVALLEAVKR</sequence>
<dbReference type="EMBL" id="NQWI01000140">
    <property type="protein sequence ID" value="PDW01424.1"/>
    <property type="molecule type" value="Genomic_DNA"/>
</dbReference>
<dbReference type="RefSeq" id="WP_097645696.1">
    <property type="nucleotide sequence ID" value="NZ_NQWI01000140.1"/>
</dbReference>
<dbReference type="GO" id="GO:0030980">
    <property type="term" value="P:alpha-glucan catabolic process"/>
    <property type="evidence" value="ECO:0007669"/>
    <property type="project" value="TreeGrafter"/>
</dbReference>
<dbReference type="Gene3D" id="3.20.20.80">
    <property type="entry name" value="Glycosidases"/>
    <property type="match status" value="4"/>
</dbReference>
<accession>A0A2A6REK5</accession>
<keyword evidence="3" id="KW-1185">Reference proteome</keyword>
<evidence type="ECO:0000259" key="1">
    <source>
        <dbReference type="SMART" id="SM00642"/>
    </source>
</evidence>
<dbReference type="PANTHER" id="PTHR10357">
    <property type="entry name" value="ALPHA-AMYLASE FAMILY MEMBER"/>
    <property type="match status" value="1"/>
</dbReference>
<feature type="domain" description="Glycosyl hydrolase family 13 catalytic" evidence="1">
    <location>
        <begin position="18"/>
        <end position="559"/>
    </location>
</feature>
<name>A0A2A6REK5_9CHLR</name>
<evidence type="ECO:0000313" key="3">
    <source>
        <dbReference type="Proteomes" id="UP000220527"/>
    </source>
</evidence>
<dbReference type="AlphaFoldDB" id="A0A2A6REK5"/>
<dbReference type="Gene3D" id="3.30.1590.10">
    <property type="entry name" value="Maltooligosyl trehalose synthase, domain 2"/>
    <property type="match status" value="1"/>
</dbReference>
<dbReference type="OrthoDB" id="9805159at2"/>
<dbReference type="InterPro" id="IPR017853">
    <property type="entry name" value="GH"/>
</dbReference>
<dbReference type="Proteomes" id="UP000220527">
    <property type="component" value="Unassembled WGS sequence"/>
</dbReference>
<organism evidence="2 3">
    <name type="scientific">Candidatus Viridilinea mediisalina</name>
    <dbReference type="NCBI Taxonomy" id="2024553"/>
    <lineage>
        <taxon>Bacteria</taxon>
        <taxon>Bacillati</taxon>
        <taxon>Chloroflexota</taxon>
        <taxon>Chloroflexia</taxon>
        <taxon>Chloroflexales</taxon>
        <taxon>Chloroflexineae</taxon>
        <taxon>Oscillochloridaceae</taxon>
        <taxon>Candidatus Viridilinea</taxon>
    </lineage>
</organism>
<gene>
    <name evidence="2" type="primary">treY</name>
    <name evidence="2" type="ORF">CJ255_19140</name>
</gene>
<reference evidence="3" key="1">
    <citation type="submission" date="2017-08" db="EMBL/GenBank/DDBJ databases">
        <authorList>
            <person name="Grouzdev D.S."/>
            <person name="Gaisin V.A."/>
            <person name="Rysina M.S."/>
            <person name="Gorlenko V.M."/>
        </authorList>
    </citation>
    <scope>NUCLEOTIDE SEQUENCE [LARGE SCALE GENOMIC DNA]</scope>
    <source>
        <strain evidence="3">Kir15-3F</strain>
    </source>
</reference>
<dbReference type="GO" id="GO:0005992">
    <property type="term" value="P:trehalose biosynthetic process"/>
    <property type="evidence" value="ECO:0007669"/>
    <property type="project" value="TreeGrafter"/>
</dbReference>
<dbReference type="Gene3D" id="1.10.10.470">
    <property type="entry name" value="Maltooligosyl trehalose synthase, domain 4"/>
    <property type="match status" value="1"/>
</dbReference>
<dbReference type="SUPFAM" id="SSF51445">
    <property type="entry name" value="(Trans)glycosidases"/>
    <property type="match status" value="1"/>
</dbReference>
<dbReference type="SMART" id="SM00642">
    <property type="entry name" value="Aamy"/>
    <property type="match status" value="1"/>
</dbReference>
<dbReference type="PANTHER" id="PTHR10357:SF216">
    <property type="entry name" value="MALTOOLIGOSYL TREHALOSE SYNTHASE-RELATED"/>
    <property type="match status" value="1"/>
</dbReference>
<dbReference type="InterPro" id="IPR006047">
    <property type="entry name" value="GH13_cat_dom"/>
</dbReference>
<dbReference type="Pfam" id="PF00128">
    <property type="entry name" value="Alpha-amylase"/>
    <property type="match status" value="1"/>
</dbReference>